<dbReference type="Proteomes" id="UP000633365">
    <property type="component" value="Unassembled WGS sequence"/>
</dbReference>
<accession>A0A934WUN9</accession>
<organism evidence="1 2">
    <name type="scientific">Ruminococcus difficilis</name>
    <dbReference type="NCBI Taxonomy" id="2763069"/>
    <lineage>
        <taxon>Bacteria</taxon>
        <taxon>Bacillati</taxon>
        <taxon>Bacillota</taxon>
        <taxon>Clostridia</taxon>
        <taxon>Eubacteriales</taxon>
        <taxon>Oscillospiraceae</taxon>
        <taxon>Ruminococcus</taxon>
    </lineage>
</organism>
<feature type="non-terminal residue" evidence="1">
    <location>
        <position position="1"/>
    </location>
</feature>
<dbReference type="RefSeq" id="WP_201428916.1">
    <property type="nucleotide sequence ID" value="NZ_JAEQMG010000189.1"/>
</dbReference>
<keyword evidence="2" id="KW-1185">Reference proteome</keyword>
<evidence type="ECO:0000313" key="1">
    <source>
        <dbReference type="EMBL" id="MBK6090245.1"/>
    </source>
</evidence>
<dbReference type="AlphaFoldDB" id="A0A934WUN9"/>
<gene>
    <name evidence="1" type="ORF">JKK62_16620</name>
</gene>
<protein>
    <submittedName>
        <fullName evidence="1">Uncharacterized protein</fullName>
    </submittedName>
</protein>
<dbReference type="EMBL" id="JAEQMG010000189">
    <property type="protein sequence ID" value="MBK6090245.1"/>
    <property type="molecule type" value="Genomic_DNA"/>
</dbReference>
<sequence>ICKNTISVKSSDALLVRWISDGKLIATTKANNGTLDLDDYADEIGGYIRAEVFGEGGIVYTQSFTLNAEQKTPQKNHFLNLGFMDFLIPDLNNYLSLLIRVVKGLFTK</sequence>
<name>A0A934WUN9_9FIRM</name>
<evidence type="ECO:0000313" key="2">
    <source>
        <dbReference type="Proteomes" id="UP000633365"/>
    </source>
</evidence>
<reference evidence="1" key="1">
    <citation type="submission" date="2021-01" db="EMBL/GenBank/DDBJ databases">
        <title>Genome public.</title>
        <authorList>
            <person name="Liu C."/>
            <person name="Sun Q."/>
        </authorList>
    </citation>
    <scope>NUCLEOTIDE SEQUENCE</scope>
    <source>
        <strain evidence="1">M6</strain>
    </source>
</reference>
<proteinExistence type="predicted"/>
<comment type="caution">
    <text evidence="1">The sequence shown here is derived from an EMBL/GenBank/DDBJ whole genome shotgun (WGS) entry which is preliminary data.</text>
</comment>